<dbReference type="Pfam" id="PF13676">
    <property type="entry name" value="TIR_2"/>
    <property type="match status" value="1"/>
</dbReference>
<gene>
    <name evidence="2" type="ORF">LQG66_10545</name>
</gene>
<dbReference type="SMART" id="SM00255">
    <property type="entry name" value="TIR"/>
    <property type="match status" value="1"/>
</dbReference>
<name>A0ABM7F816_9BRAD</name>
<dbReference type="Gene3D" id="3.40.50.10140">
    <property type="entry name" value="Toll/interleukin-1 receptor homology (TIR) domain"/>
    <property type="match status" value="1"/>
</dbReference>
<dbReference type="RefSeq" id="WP_231326159.1">
    <property type="nucleotide sequence ID" value="NZ_CP088156.1"/>
</dbReference>
<dbReference type="InterPro" id="IPR000157">
    <property type="entry name" value="TIR_dom"/>
</dbReference>
<accession>A0ABM7F816</accession>
<organism evidence="2 3">
    <name type="scientific">Bradyrhizobium ontarionense</name>
    <dbReference type="NCBI Taxonomy" id="2898149"/>
    <lineage>
        <taxon>Bacteria</taxon>
        <taxon>Pseudomonadati</taxon>
        <taxon>Pseudomonadota</taxon>
        <taxon>Alphaproteobacteria</taxon>
        <taxon>Hyphomicrobiales</taxon>
        <taxon>Nitrobacteraceae</taxon>
        <taxon>Bradyrhizobium</taxon>
    </lineage>
</organism>
<dbReference type="PANTHER" id="PTHR16253:SF0">
    <property type="entry name" value="TETRATRICOPEPTIDE REPEAT PROTEIN 22"/>
    <property type="match status" value="1"/>
</dbReference>
<reference evidence="2" key="1">
    <citation type="journal article" date="2024" name="Antonie Van Leeuwenhoek">
        <title>Bradyrhizobium ontarionense sp. nov., a novel bacterial symbiont isolated from Aeschynomene indica (Indian jointvetch), harbours photosynthesis, nitrogen fixation and nitrous oxide (N2O) reductase genes.</title>
        <authorList>
            <person name="Bromfield E.S.P."/>
            <person name="Cloutier S."/>
        </authorList>
    </citation>
    <scope>NUCLEOTIDE SEQUENCE</scope>
    <source>
        <strain evidence="2">A19</strain>
    </source>
</reference>
<proteinExistence type="predicted"/>
<protein>
    <submittedName>
        <fullName evidence="2">Toll/interleukin-1 receptor domain-containing protein</fullName>
    </submittedName>
</protein>
<dbReference type="PANTHER" id="PTHR16253">
    <property type="entry name" value="TETRATRICOPEPTIDE REPEAT PROTEIN 22"/>
    <property type="match status" value="1"/>
</dbReference>
<dbReference type="Proteomes" id="UP001431010">
    <property type="component" value="Chromosome"/>
</dbReference>
<dbReference type="EMBL" id="CP088156">
    <property type="protein sequence ID" value="UFZ06702.1"/>
    <property type="molecule type" value="Genomic_DNA"/>
</dbReference>
<evidence type="ECO:0000313" key="3">
    <source>
        <dbReference type="Proteomes" id="UP001431010"/>
    </source>
</evidence>
<dbReference type="InterPro" id="IPR035897">
    <property type="entry name" value="Toll_tir_struct_dom_sf"/>
</dbReference>
<dbReference type="InterPro" id="IPR042342">
    <property type="entry name" value="TTC22"/>
</dbReference>
<feature type="domain" description="TIR" evidence="1">
    <location>
        <begin position="12"/>
        <end position="170"/>
    </location>
</feature>
<evidence type="ECO:0000313" key="2">
    <source>
        <dbReference type="EMBL" id="UFZ06702.1"/>
    </source>
</evidence>
<dbReference type="PROSITE" id="PS50104">
    <property type="entry name" value="TIR"/>
    <property type="match status" value="1"/>
</dbReference>
<evidence type="ECO:0000259" key="1">
    <source>
        <dbReference type="PROSITE" id="PS50104"/>
    </source>
</evidence>
<keyword evidence="2" id="KW-0675">Receptor</keyword>
<dbReference type="SUPFAM" id="SSF52200">
    <property type="entry name" value="Toll/Interleukin receptor TIR domain"/>
    <property type="match status" value="1"/>
</dbReference>
<sequence length="223" mass="25385">MMPVQRGAKRTAVPDIFLSHSSRDKKAAVQLAKTLNFCSLDVWLDDWEMEVGQSLTDEIAKAMDASRYIAILITENYNKTVWTKTEYKKALAREQKEGRTVMLPLIVGEAEVPDFLEDKIYIDLRKDYFTGIVNLVAMVRGLSRFRVSEALGRRQPETLGDVWALLQSIGFEPYVVLGRDDFKEILDHGGDLIREDFAEFDPFAIMNSPNVSEHVRELAAQLI</sequence>
<keyword evidence="3" id="KW-1185">Reference proteome</keyword>